<dbReference type="PANTHER" id="PTHR30441">
    <property type="entry name" value="DUF748 DOMAIN-CONTAINING PROTEIN"/>
    <property type="match status" value="1"/>
</dbReference>
<dbReference type="RefSeq" id="WP_193676158.1">
    <property type="nucleotide sequence ID" value="NZ_JADDIV010000002.1"/>
</dbReference>
<sequence length="419" mass="43486">MAKFLKWAAIAAGVFLLVLVAVAVALQSWLRTDDFRTRVEREAGNALGVPMKLGKLSIDLWPLPAVAADDVQLQTRPALTLGRIEARPVWAGLLAGRLEISTLIVRKAVLPQAAIAALTAGMQKRSAGKKPTPKSDAPLLLPKRALFDDITWIDEKGQRLTADAEAKLGGDGLLDEASFKIVAGRFAGTQGKVHRESDHWPVRVDIGGGRIAGKVQLQPGKAGAQVLSGQLTTENVEVSALTAPSKPLTGKLQASTTLRSEFREAGDVVDQLATQTRFSVRDALVQGIDLKKAVETVGLNRGGSTRLDTLAGNVNTQGKTVHVTNLVATSGTLAATGNVTILPSKALNGRVNVDVSTNRGALGVPLVVGGTLDDPSVTLTRGAMVGAAVGTLLAPGAGTAAGASTGDRIGNSLKGLFGR</sequence>
<comment type="caution">
    <text evidence="1">The sequence shown here is derived from an EMBL/GenBank/DDBJ whole genome shotgun (WGS) entry which is preliminary data.</text>
</comment>
<proteinExistence type="predicted"/>
<dbReference type="Proteomes" id="UP000806285">
    <property type="component" value="Unassembled WGS sequence"/>
</dbReference>
<evidence type="ECO:0008006" key="3">
    <source>
        <dbReference type="Google" id="ProtNLM"/>
    </source>
</evidence>
<keyword evidence="2" id="KW-1185">Reference proteome</keyword>
<gene>
    <name evidence="1" type="ORF">IM787_08330</name>
</gene>
<evidence type="ECO:0000313" key="2">
    <source>
        <dbReference type="Proteomes" id="UP000806285"/>
    </source>
</evidence>
<reference evidence="1 2" key="1">
    <citation type="submission" date="2020-10" db="EMBL/GenBank/DDBJ databases">
        <title>Ramlibacter sp. HM2 16S ribosomal RNA gene Genome sequencing and assembly.</title>
        <authorList>
            <person name="Kang M."/>
        </authorList>
    </citation>
    <scope>NUCLEOTIDE SEQUENCE [LARGE SCALE GENOMIC DNA]</scope>
    <source>
        <strain evidence="1 2">HM2</strain>
    </source>
</reference>
<evidence type="ECO:0000313" key="1">
    <source>
        <dbReference type="EMBL" id="MBE7367569.1"/>
    </source>
</evidence>
<dbReference type="EMBL" id="JADDIV010000002">
    <property type="protein sequence ID" value="MBE7367569.1"/>
    <property type="molecule type" value="Genomic_DNA"/>
</dbReference>
<accession>A0ABR9S236</accession>
<dbReference type="InterPro" id="IPR052894">
    <property type="entry name" value="AsmA-related"/>
</dbReference>
<name>A0ABR9S236_9BURK</name>
<protein>
    <recommendedName>
        <fullName evidence="3">AsmA family protein</fullName>
    </recommendedName>
</protein>
<dbReference type="PANTHER" id="PTHR30441:SF4">
    <property type="entry name" value="PROTEIN ASMA"/>
    <property type="match status" value="1"/>
</dbReference>
<organism evidence="1 2">
    <name type="scientific">Ramlibacter pallidus</name>
    <dbReference type="NCBI Taxonomy" id="2780087"/>
    <lineage>
        <taxon>Bacteria</taxon>
        <taxon>Pseudomonadati</taxon>
        <taxon>Pseudomonadota</taxon>
        <taxon>Betaproteobacteria</taxon>
        <taxon>Burkholderiales</taxon>
        <taxon>Comamonadaceae</taxon>
        <taxon>Ramlibacter</taxon>
    </lineage>
</organism>